<dbReference type="STRING" id="910347.SAMN05421773_101844"/>
<dbReference type="RefSeq" id="WP_093837179.1">
    <property type="nucleotide sequence ID" value="NZ_FOLM01000001.1"/>
</dbReference>
<dbReference type="OrthoDB" id="6174426at2"/>
<gene>
    <name evidence="3" type="ORF">SAMN05421773_101844</name>
</gene>
<proteinExistence type="predicted"/>
<protein>
    <submittedName>
        <fullName evidence="3">Nucleotide-binding universal stress protein, UspA family</fullName>
    </submittedName>
</protein>
<dbReference type="SUPFAM" id="SSF52402">
    <property type="entry name" value="Adenine nucleotide alpha hydrolases-like"/>
    <property type="match status" value="1"/>
</dbReference>
<name>A0A1I1FYK0_9ACTN</name>
<keyword evidence="4" id="KW-1185">Reference proteome</keyword>
<evidence type="ECO:0000313" key="3">
    <source>
        <dbReference type="EMBL" id="SFC02020.1"/>
    </source>
</evidence>
<dbReference type="InterPro" id="IPR006016">
    <property type="entry name" value="UspA"/>
</dbReference>
<evidence type="ECO:0000313" key="4">
    <source>
        <dbReference type="Proteomes" id="UP000199207"/>
    </source>
</evidence>
<dbReference type="EMBL" id="FOLM01000001">
    <property type="protein sequence ID" value="SFC02020.1"/>
    <property type="molecule type" value="Genomic_DNA"/>
</dbReference>
<evidence type="ECO:0000259" key="2">
    <source>
        <dbReference type="Pfam" id="PF00582"/>
    </source>
</evidence>
<dbReference type="AlphaFoldDB" id="A0A1I1FYK0"/>
<organism evidence="3 4">
    <name type="scientific">Streptomyces aidingensis</name>
    <dbReference type="NCBI Taxonomy" id="910347"/>
    <lineage>
        <taxon>Bacteria</taxon>
        <taxon>Bacillati</taxon>
        <taxon>Actinomycetota</taxon>
        <taxon>Actinomycetes</taxon>
        <taxon>Kitasatosporales</taxon>
        <taxon>Streptomycetaceae</taxon>
        <taxon>Streptomyces</taxon>
    </lineage>
</organism>
<dbReference type="CDD" id="cd00293">
    <property type="entry name" value="USP-like"/>
    <property type="match status" value="1"/>
</dbReference>
<sequence>MNGWELSLVLVGVWVLSGLTGTALMLRQGYHHPLWFLWGVLLGPLAAPVLLERAEDTARLVSAPRRGRPRGGLTVIVGVDGGSGSHHSAEAVRDLLGPRAGRLILTKVVDFDTAGGDGEPGKHLARTERALLDYARGVDELDPVVEVVAGRPADALLELARQENADLIVVGPPHHMFGGTCRSLVLHSPIPVLVAPARSRAYAAHRS</sequence>
<dbReference type="Gene3D" id="3.40.50.12370">
    <property type="match status" value="1"/>
</dbReference>
<evidence type="ECO:0000256" key="1">
    <source>
        <dbReference type="SAM" id="Phobius"/>
    </source>
</evidence>
<feature type="transmembrane region" description="Helical" evidence="1">
    <location>
        <begin position="6"/>
        <end position="26"/>
    </location>
</feature>
<feature type="transmembrane region" description="Helical" evidence="1">
    <location>
        <begin position="33"/>
        <end position="51"/>
    </location>
</feature>
<keyword evidence="1" id="KW-0812">Transmembrane</keyword>
<dbReference type="Pfam" id="PF00582">
    <property type="entry name" value="Usp"/>
    <property type="match status" value="1"/>
</dbReference>
<keyword evidence="1" id="KW-1133">Transmembrane helix</keyword>
<accession>A0A1I1FYK0</accession>
<feature type="domain" description="UspA" evidence="2">
    <location>
        <begin position="74"/>
        <end position="195"/>
    </location>
</feature>
<reference evidence="3 4" key="1">
    <citation type="submission" date="2016-10" db="EMBL/GenBank/DDBJ databases">
        <authorList>
            <person name="de Groot N.N."/>
        </authorList>
    </citation>
    <scope>NUCLEOTIDE SEQUENCE [LARGE SCALE GENOMIC DNA]</scope>
    <source>
        <strain evidence="3 4">CGMCC 4.5739</strain>
    </source>
</reference>
<keyword evidence="1" id="KW-0472">Membrane</keyword>
<dbReference type="Proteomes" id="UP000199207">
    <property type="component" value="Unassembled WGS sequence"/>
</dbReference>